<dbReference type="KEGG" id="ang:An02g00650"/>
<accession>A0AAJ8E443</accession>
<reference evidence="1" key="1">
    <citation type="submission" date="2025-02" db="EMBL/GenBank/DDBJ databases">
        <authorList>
            <consortium name="NCBI Genome Project"/>
        </authorList>
    </citation>
    <scope>NUCLEOTIDE SEQUENCE</scope>
</reference>
<protein>
    <submittedName>
        <fullName evidence="1">Uncharacterized protein</fullName>
    </submittedName>
</protein>
<dbReference type="AlphaFoldDB" id="A0AAJ8E443"/>
<reference evidence="1" key="2">
    <citation type="submission" date="2025-08" db="UniProtKB">
        <authorList>
            <consortium name="RefSeq"/>
        </authorList>
    </citation>
    <scope>IDENTIFICATION</scope>
</reference>
<name>A0AAJ8E443_ASPNG</name>
<evidence type="ECO:0000313" key="1">
    <source>
        <dbReference type="RefSeq" id="XP_059605961.1"/>
    </source>
</evidence>
<proteinExistence type="predicted"/>
<dbReference type="GeneID" id="84590193"/>
<gene>
    <name evidence="1" type="ORF">An02g00650</name>
</gene>
<sequence length="374" mass="41260">MKQYAMVRDTLLLPANWCRTLNGYQPVCMGVEDPPPQHPCIWEYKPVSLQICCETLVEPIAVIINEIAHIPMEAYHVLQVAHIPTTIGRAGCRISASSMQTSLLQGVNSIAIDNHQKCTSRHIDATTTYTDQNAALVRRYYPVMTLVALSGTLYPCPGQPTLNKAPRPYIGNPAPASPEVVPCLARYSPDESRRRSMPSRFGLVPEPCPDCRPTQQTLTNQWSLRFRPCQPLIGGRTAAVRFLMGQWPVTPTDYANQELPARSKRRSSSSRPLLAVRLFLTPLPASPPPSSSSSFPPLCFPLFQSSTSHLSVARKVICSLRHVPPVCLPHHPSSEMNPIRSASDTAVCPPRSMPLKHVPGPGKQSVRCPAVYHQ</sequence>
<dbReference type="RefSeq" id="XP_059605961.1">
    <property type="nucleotide sequence ID" value="XM_059746015.1"/>
</dbReference>
<organism evidence="1">
    <name type="scientific">Aspergillus niger</name>
    <dbReference type="NCBI Taxonomy" id="5061"/>
    <lineage>
        <taxon>Eukaryota</taxon>
        <taxon>Fungi</taxon>
        <taxon>Dikarya</taxon>
        <taxon>Ascomycota</taxon>
        <taxon>Pezizomycotina</taxon>
        <taxon>Eurotiomycetes</taxon>
        <taxon>Eurotiomycetidae</taxon>
        <taxon>Eurotiales</taxon>
        <taxon>Aspergillaceae</taxon>
        <taxon>Aspergillus</taxon>
        <taxon>Aspergillus subgen. Circumdati</taxon>
    </lineage>
</organism>